<accession>A0ACC0D4U8</accession>
<gene>
    <name evidence="1" type="ORF">F4821DRAFT_277478</name>
</gene>
<evidence type="ECO:0000313" key="2">
    <source>
        <dbReference type="Proteomes" id="UP001497680"/>
    </source>
</evidence>
<dbReference type="EMBL" id="MU394305">
    <property type="protein sequence ID" value="KAI6087767.1"/>
    <property type="molecule type" value="Genomic_DNA"/>
</dbReference>
<dbReference type="Proteomes" id="UP001497680">
    <property type="component" value="Unassembled WGS sequence"/>
</dbReference>
<organism evidence="1 2">
    <name type="scientific">Hypoxylon rubiginosum</name>
    <dbReference type="NCBI Taxonomy" id="110542"/>
    <lineage>
        <taxon>Eukaryota</taxon>
        <taxon>Fungi</taxon>
        <taxon>Dikarya</taxon>
        <taxon>Ascomycota</taxon>
        <taxon>Pezizomycotina</taxon>
        <taxon>Sordariomycetes</taxon>
        <taxon>Xylariomycetidae</taxon>
        <taxon>Xylariales</taxon>
        <taxon>Hypoxylaceae</taxon>
        <taxon>Hypoxylon</taxon>
    </lineage>
</organism>
<reference evidence="1 2" key="1">
    <citation type="journal article" date="2022" name="New Phytol.">
        <title>Ecological generalism drives hyperdiversity of secondary metabolite gene clusters in xylarialean endophytes.</title>
        <authorList>
            <person name="Franco M.E.E."/>
            <person name="Wisecaver J.H."/>
            <person name="Arnold A.E."/>
            <person name="Ju Y.M."/>
            <person name="Slot J.C."/>
            <person name="Ahrendt S."/>
            <person name="Moore L.P."/>
            <person name="Eastman K.E."/>
            <person name="Scott K."/>
            <person name="Konkel Z."/>
            <person name="Mondo S.J."/>
            <person name="Kuo A."/>
            <person name="Hayes R.D."/>
            <person name="Haridas S."/>
            <person name="Andreopoulos B."/>
            <person name="Riley R."/>
            <person name="LaButti K."/>
            <person name="Pangilinan J."/>
            <person name="Lipzen A."/>
            <person name="Amirebrahimi M."/>
            <person name="Yan J."/>
            <person name="Adam C."/>
            <person name="Keymanesh K."/>
            <person name="Ng V."/>
            <person name="Louie K."/>
            <person name="Northen T."/>
            <person name="Drula E."/>
            <person name="Henrissat B."/>
            <person name="Hsieh H.M."/>
            <person name="Youens-Clark K."/>
            <person name="Lutzoni F."/>
            <person name="Miadlikowska J."/>
            <person name="Eastwood D.C."/>
            <person name="Hamelin R.C."/>
            <person name="Grigoriev I.V."/>
            <person name="U'Ren J.M."/>
        </authorList>
    </citation>
    <scope>NUCLEOTIDE SEQUENCE [LARGE SCALE GENOMIC DNA]</scope>
    <source>
        <strain evidence="1 2">ER1909</strain>
    </source>
</reference>
<comment type="caution">
    <text evidence="1">The sequence shown here is derived from an EMBL/GenBank/DDBJ whole genome shotgun (WGS) entry which is preliminary data.</text>
</comment>
<proteinExistence type="predicted"/>
<sequence>MESSRPLGLNVLKLTGFYFEAPGAFPTRDVANRIYDALFENTAEGRSTNIESAKKHAANQVHILFRICLRHVQLYTEAQGGRQFWDAVSNDWPGNLSSNDAETLVDVFVNARRKHKDRDGSATKLTKIVDQWMNASQTWPPPHFNTYECGLLEDPKVIDDLKEPMPEALPPIATSVSSPVDVKKFLCRAALENLSAHSTLAIHLAPIAFIDSQERTQWHNDTGSFAKTYGTAEEFISYAKDCFANRQKELVAGVFNHWLGTSHQVHGAFASDSTGRTRAEFWVQSCSRRSVIIVLQKVDNERVDAKLFDPTIILAKRQGRHPPMTLTMQSHVWKNDFHDRIQQAFPGGQSWHGWKVSNPMSLRRFPLEDEVQISCAFVWALAAGDLEIERA</sequence>
<evidence type="ECO:0000313" key="1">
    <source>
        <dbReference type="EMBL" id="KAI6087767.1"/>
    </source>
</evidence>
<name>A0ACC0D4U8_9PEZI</name>
<keyword evidence="2" id="KW-1185">Reference proteome</keyword>
<protein>
    <submittedName>
        <fullName evidence="1">Uncharacterized protein</fullName>
    </submittedName>
</protein>